<dbReference type="STRING" id="70415.A0A5S6QUH9"/>
<keyword evidence="4 10" id="KW-1133">Transmembrane helix</keyword>
<accession>A0A5S6QUH9</accession>
<evidence type="ECO:0000313" key="12">
    <source>
        <dbReference type="Proteomes" id="UP000046395"/>
    </source>
</evidence>
<proteinExistence type="inferred from homology"/>
<feature type="transmembrane region" description="Helical" evidence="10">
    <location>
        <begin position="38"/>
        <end position="58"/>
    </location>
</feature>
<evidence type="ECO:0000256" key="8">
    <source>
        <dbReference type="RuleBase" id="RU003857"/>
    </source>
</evidence>
<dbReference type="PANTHER" id="PTHR11003">
    <property type="entry name" value="POTASSIUM CHANNEL, SUBFAMILY K"/>
    <property type="match status" value="1"/>
</dbReference>
<evidence type="ECO:0000256" key="4">
    <source>
        <dbReference type="ARBA" id="ARBA00022989"/>
    </source>
</evidence>
<evidence type="ECO:0000313" key="13">
    <source>
        <dbReference type="WBParaSite" id="TMUE_3000011056.1"/>
    </source>
</evidence>
<dbReference type="WBParaSite" id="TMUE_3000011056.1">
    <property type="protein sequence ID" value="TMUE_3000011056.1"/>
    <property type="gene ID" value="WBGene00284906"/>
</dbReference>
<dbReference type="GO" id="GO:0015271">
    <property type="term" value="F:outward rectifier potassium channel activity"/>
    <property type="evidence" value="ECO:0007669"/>
    <property type="project" value="TreeGrafter"/>
</dbReference>
<comment type="similarity">
    <text evidence="8">Belongs to the two pore domain potassium channel (TC 1.A.1.8) family.</text>
</comment>
<evidence type="ECO:0000259" key="11">
    <source>
        <dbReference type="Pfam" id="PF07885"/>
    </source>
</evidence>
<evidence type="ECO:0000256" key="2">
    <source>
        <dbReference type="ARBA" id="ARBA00022448"/>
    </source>
</evidence>
<dbReference type="Proteomes" id="UP000046395">
    <property type="component" value="Unassembled WGS sequence"/>
</dbReference>
<organism evidence="12 13">
    <name type="scientific">Trichuris muris</name>
    <name type="common">Mouse whipworm</name>
    <dbReference type="NCBI Taxonomy" id="70415"/>
    <lineage>
        <taxon>Eukaryota</taxon>
        <taxon>Metazoa</taxon>
        <taxon>Ecdysozoa</taxon>
        <taxon>Nematoda</taxon>
        <taxon>Enoplea</taxon>
        <taxon>Dorylaimia</taxon>
        <taxon>Trichinellida</taxon>
        <taxon>Trichuridae</taxon>
        <taxon>Trichuris</taxon>
    </lineage>
</organism>
<keyword evidence="12" id="KW-1185">Reference proteome</keyword>
<evidence type="ECO:0000256" key="10">
    <source>
        <dbReference type="SAM" id="Phobius"/>
    </source>
</evidence>
<feature type="transmembrane region" description="Helical" evidence="10">
    <location>
        <begin position="142"/>
        <end position="164"/>
    </location>
</feature>
<keyword evidence="3 8" id="KW-0812">Transmembrane</keyword>
<dbReference type="SUPFAM" id="SSF81324">
    <property type="entry name" value="Voltage-gated potassium channels"/>
    <property type="match status" value="2"/>
</dbReference>
<evidence type="ECO:0000256" key="1">
    <source>
        <dbReference type="ARBA" id="ARBA00004141"/>
    </source>
</evidence>
<dbReference type="GO" id="GO:0030322">
    <property type="term" value="P:stabilization of membrane potential"/>
    <property type="evidence" value="ECO:0007669"/>
    <property type="project" value="TreeGrafter"/>
</dbReference>
<evidence type="ECO:0000256" key="7">
    <source>
        <dbReference type="ARBA" id="ARBA00023303"/>
    </source>
</evidence>
<feature type="transmembrane region" description="Helical" evidence="10">
    <location>
        <begin position="170"/>
        <end position="190"/>
    </location>
</feature>
<dbReference type="InterPro" id="IPR013099">
    <property type="entry name" value="K_chnl_dom"/>
</dbReference>
<feature type="compositionally biased region" description="Polar residues" evidence="9">
    <location>
        <begin position="432"/>
        <end position="449"/>
    </location>
</feature>
<evidence type="ECO:0000256" key="6">
    <source>
        <dbReference type="ARBA" id="ARBA00023136"/>
    </source>
</evidence>
<dbReference type="GO" id="GO:0022841">
    <property type="term" value="F:potassium ion leak channel activity"/>
    <property type="evidence" value="ECO:0007669"/>
    <property type="project" value="TreeGrafter"/>
</dbReference>
<comment type="subcellular location">
    <subcellularLocation>
        <location evidence="1">Membrane</location>
        <topology evidence="1">Multi-pass membrane protein</topology>
    </subcellularLocation>
</comment>
<feature type="domain" description="Potassium channel" evidence="11">
    <location>
        <begin position="140"/>
        <end position="197"/>
    </location>
</feature>
<keyword evidence="6 10" id="KW-0472">Membrane</keyword>
<evidence type="ECO:0000256" key="9">
    <source>
        <dbReference type="SAM" id="MobiDB-lite"/>
    </source>
</evidence>
<keyword evidence="2 8" id="KW-0813">Transport</keyword>
<evidence type="ECO:0000256" key="3">
    <source>
        <dbReference type="ARBA" id="ARBA00022692"/>
    </source>
</evidence>
<dbReference type="GO" id="GO:0005886">
    <property type="term" value="C:plasma membrane"/>
    <property type="evidence" value="ECO:0007669"/>
    <property type="project" value="TreeGrafter"/>
</dbReference>
<feature type="transmembrane region" description="Helical" evidence="10">
    <location>
        <begin position="274"/>
        <end position="292"/>
    </location>
</feature>
<feature type="transmembrane region" description="Helical" evidence="10">
    <location>
        <begin position="304"/>
        <end position="325"/>
    </location>
</feature>
<dbReference type="AlphaFoldDB" id="A0A5S6QUH9"/>
<dbReference type="InterPro" id="IPR003280">
    <property type="entry name" value="2pore_dom_K_chnl"/>
</dbReference>
<keyword evidence="5 8" id="KW-0406">Ion transport</keyword>
<reference evidence="13" key="1">
    <citation type="submission" date="2019-12" db="UniProtKB">
        <authorList>
            <consortium name="WormBaseParasite"/>
        </authorList>
    </citation>
    <scope>IDENTIFICATION</scope>
</reference>
<name>A0A5S6QUH9_TRIMR</name>
<feature type="region of interest" description="Disordered" evidence="9">
    <location>
        <begin position="426"/>
        <end position="457"/>
    </location>
</feature>
<dbReference type="PANTHER" id="PTHR11003:SF335">
    <property type="entry name" value="POTASSIUM CHANNEL DOMAIN-CONTAINING PROTEIN"/>
    <property type="match status" value="1"/>
</dbReference>
<dbReference type="PRINTS" id="PR01333">
    <property type="entry name" value="2POREKCHANEL"/>
</dbReference>
<evidence type="ECO:0000256" key="5">
    <source>
        <dbReference type="ARBA" id="ARBA00023065"/>
    </source>
</evidence>
<dbReference type="Pfam" id="PF07885">
    <property type="entry name" value="Ion_trans_2"/>
    <property type="match status" value="2"/>
</dbReference>
<protein>
    <submittedName>
        <fullName evidence="13">Potassium channel domain-containing protein</fullName>
    </submittedName>
</protein>
<feature type="transmembrane region" description="Helical" evidence="10">
    <location>
        <begin position="248"/>
        <end position="268"/>
    </location>
</feature>
<feature type="domain" description="Potassium channel" evidence="11">
    <location>
        <begin position="255"/>
        <end position="326"/>
    </location>
</feature>
<sequence length="457" mass="52091">MLLLASAPIQTLLNQLQLLARGDFDRLQPVLKYSLPHLLLIFVATAYTFIGAQIFYVIEQPSEHAWKLQGKEEVFREVNNFLIYLTSMKADRVNEMVETDQLESLERRIASLLAKTYEMAKKHYLEPEDLLSREATPEDRRWTFESSFLFAFTLITTIGYGNLAPVTFNGRLFCIIYGLIGIPLVMITIANMGRFMFDGTVALVEVIRRIYSRLMIGTKKSQERLKRRSIVDMISVQSHRQSSGMRSFCVICAFFLHVVLGALCLPQWEELDFFSAFYFSFITITTVGFGDIVPRKYEYLSLTLIYLTIGLALATLMVEVMGLYLRKLHFVGRQIMNASNALVWFGNKMLTVSDLVNVIGHKCGMSISDIANLHADLDKVVTETVKERSRFDQNKQDDANQVFGKERSMAFDPEKCRFVARPLRYIDADGPSTPSTRDGGSAIDPTTPSDKMRLEKY</sequence>
<keyword evidence="7 8" id="KW-0407">Ion channel</keyword>
<dbReference type="Gene3D" id="1.10.287.70">
    <property type="match status" value="1"/>
</dbReference>